<sequence>MGATWLRSKGQVIRYAAHCVVQGVLIPLLTNFLTSSHLKKDKPLFKLYVVYVNALALVQTSVEIYNVLDYLDSRSNKSPAAILALAPILNVTLSASVQLFFIFRCWRIYKQRVLYVLPLLGVWLTALIPGLMMGYYLFATLRRNTLHPVRHNVYPWWAG</sequence>
<feature type="transmembrane region" description="Helical" evidence="1">
    <location>
        <begin position="80"/>
        <end position="103"/>
    </location>
</feature>
<feature type="transmembrane region" description="Helical" evidence="1">
    <location>
        <begin position="45"/>
        <end position="68"/>
    </location>
</feature>
<evidence type="ECO:0000313" key="2">
    <source>
        <dbReference type="EMBL" id="CEL58323.1"/>
    </source>
</evidence>
<keyword evidence="1" id="KW-1133">Transmembrane helix</keyword>
<dbReference type="AlphaFoldDB" id="A0A0B7FQ21"/>
<feature type="transmembrane region" description="Helical" evidence="1">
    <location>
        <begin position="115"/>
        <end position="138"/>
    </location>
</feature>
<dbReference type="OrthoDB" id="3206554at2759"/>
<accession>A0A0B7FQ21</accession>
<keyword evidence="1" id="KW-0472">Membrane</keyword>
<gene>
    <name evidence="2" type="ORF">RSOLAG1IB_03069</name>
</gene>
<evidence type="ECO:0000313" key="3">
    <source>
        <dbReference type="Proteomes" id="UP000059188"/>
    </source>
</evidence>
<dbReference type="Proteomes" id="UP000059188">
    <property type="component" value="Unassembled WGS sequence"/>
</dbReference>
<name>A0A0B7FQ21_THACB</name>
<reference evidence="2 3" key="1">
    <citation type="submission" date="2014-11" db="EMBL/GenBank/DDBJ databases">
        <authorList>
            <person name="Wibberg Daniel"/>
        </authorList>
    </citation>
    <scope>NUCLEOTIDE SEQUENCE [LARGE SCALE GENOMIC DNA]</scope>
    <source>
        <strain evidence="2">Rhizoctonia solani AG1-IB 7/3/14</strain>
    </source>
</reference>
<organism evidence="2 3">
    <name type="scientific">Thanatephorus cucumeris (strain AG1-IB / isolate 7/3/14)</name>
    <name type="common">Lettuce bottom rot fungus</name>
    <name type="synonym">Rhizoctonia solani</name>
    <dbReference type="NCBI Taxonomy" id="1108050"/>
    <lineage>
        <taxon>Eukaryota</taxon>
        <taxon>Fungi</taxon>
        <taxon>Dikarya</taxon>
        <taxon>Basidiomycota</taxon>
        <taxon>Agaricomycotina</taxon>
        <taxon>Agaricomycetes</taxon>
        <taxon>Cantharellales</taxon>
        <taxon>Ceratobasidiaceae</taxon>
        <taxon>Rhizoctonia</taxon>
        <taxon>Rhizoctonia solani AG-1</taxon>
    </lineage>
</organism>
<feature type="transmembrane region" description="Helical" evidence="1">
    <location>
        <begin position="12"/>
        <end position="33"/>
    </location>
</feature>
<evidence type="ECO:0000256" key="1">
    <source>
        <dbReference type="SAM" id="Phobius"/>
    </source>
</evidence>
<protein>
    <submittedName>
        <fullName evidence="2">Uncharacterized protein</fullName>
    </submittedName>
</protein>
<keyword evidence="3" id="KW-1185">Reference proteome</keyword>
<proteinExistence type="predicted"/>
<dbReference type="EMBL" id="LN679102">
    <property type="protein sequence ID" value="CEL58323.1"/>
    <property type="molecule type" value="Genomic_DNA"/>
</dbReference>
<keyword evidence="1" id="KW-0812">Transmembrane</keyword>